<name>A0A2H0RFN5_9BACT</name>
<comment type="caution">
    <text evidence="2">The sequence shown here is derived from an EMBL/GenBank/DDBJ whole genome shotgun (WGS) entry which is preliminary data.</text>
</comment>
<dbReference type="InterPro" id="IPR011576">
    <property type="entry name" value="Pyridox_Oxase_N"/>
</dbReference>
<evidence type="ECO:0000313" key="3">
    <source>
        <dbReference type="Proteomes" id="UP000228767"/>
    </source>
</evidence>
<evidence type="ECO:0000313" key="2">
    <source>
        <dbReference type="EMBL" id="PIR45313.1"/>
    </source>
</evidence>
<sequence length="140" mass="15964">MNPTIKAFLDKERVCVLAVPLADGSPHAAAMHYSNTYQPLKLYFQTGKESLKCRALRAGDMARASVVVGFNETEMLTLQMRGMLREVTAQGELEALWRVHYRKQPQAEQYKGPDSAFLEFTPAWWRYTDFTTDPETMIQG</sequence>
<feature type="domain" description="Pyridoxamine 5'-phosphate oxidase N-terminal" evidence="1">
    <location>
        <begin position="2"/>
        <end position="128"/>
    </location>
</feature>
<evidence type="ECO:0000259" key="1">
    <source>
        <dbReference type="Pfam" id="PF01243"/>
    </source>
</evidence>
<dbReference type="Proteomes" id="UP000228767">
    <property type="component" value="Unassembled WGS sequence"/>
</dbReference>
<dbReference type="AlphaFoldDB" id="A0A2H0RFN5"/>
<reference evidence="2 3" key="1">
    <citation type="submission" date="2017-09" db="EMBL/GenBank/DDBJ databases">
        <title>Depth-based differentiation of microbial function through sediment-hosted aquifers and enrichment of novel symbionts in the deep terrestrial subsurface.</title>
        <authorList>
            <person name="Probst A.J."/>
            <person name="Ladd B."/>
            <person name="Jarett J.K."/>
            <person name="Geller-Mcgrath D.E."/>
            <person name="Sieber C.M."/>
            <person name="Emerson J.B."/>
            <person name="Anantharaman K."/>
            <person name="Thomas B.C."/>
            <person name="Malmstrom R."/>
            <person name="Stieglmeier M."/>
            <person name="Klingl A."/>
            <person name="Woyke T."/>
            <person name="Ryan C.M."/>
            <person name="Banfield J.F."/>
        </authorList>
    </citation>
    <scope>NUCLEOTIDE SEQUENCE [LARGE SCALE GENOMIC DNA]</scope>
    <source>
        <strain evidence="2">CG10_big_fil_rev_8_21_14_0_10_51_16</strain>
    </source>
</reference>
<protein>
    <recommendedName>
        <fullName evidence="1">Pyridoxamine 5'-phosphate oxidase N-terminal domain-containing protein</fullName>
    </recommendedName>
</protein>
<proteinExistence type="predicted"/>
<dbReference type="Gene3D" id="2.30.110.10">
    <property type="entry name" value="Electron Transport, Fmn-binding Protein, Chain A"/>
    <property type="match status" value="1"/>
</dbReference>
<organism evidence="2 3">
    <name type="scientific">Candidatus Vogelbacteria bacterium CG10_big_fil_rev_8_21_14_0_10_51_16</name>
    <dbReference type="NCBI Taxonomy" id="1975045"/>
    <lineage>
        <taxon>Bacteria</taxon>
        <taxon>Candidatus Vogeliibacteriota</taxon>
    </lineage>
</organism>
<dbReference type="Pfam" id="PF01243">
    <property type="entry name" value="PNPOx_N"/>
    <property type="match status" value="1"/>
</dbReference>
<dbReference type="InterPro" id="IPR012349">
    <property type="entry name" value="Split_barrel_FMN-bd"/>
</dbReference>
<dbReference type="EMBL" id="PCYI01000001">
    <property type="protein sequence ID" value="PIR45313.1"/>
    <property type="molecule type" value="Genomic_DNA"/>
</dbReference>
<gene>
    <name evidence="2" type="ORF">COV10_00295</name>
</gene>
<dbReference type="SUPFAM" id="SSF50475">
    <property type="entry name" value="FMN-binding split barrel"/>
    <property type="match status" value="1"/>
</dbReference>
<accession>A0A2H0RFN5</accession>